<feature type="region of interest" description="Disordered" evidence="1">
    <location>
        <begin position="53"/>
        <end position="352"/>
    </location>
</feature>
<dbReference type="PANTHER" id="PTHR31809">
    <property type="entry name" value="BUD13 HOMOLOG"/>
    <property type="match status" value="1"/>
</dbReference>
<dbReference type="EnsemblPlants" id="Kaladp0072s0042.1.v1.1">
    <property type="protein sequence ID" value="Kaladp0072s0042.1.v1.1"/>
    <property type="gene ID" value="Kaladp0072s0042.v1.1"/>
</dbReference>
<dbReference type="Gramene" id="Kaladp0072s0042.1.v1.1">
    <property type="protein sequence ID" value="Kaladp0072s0042.1.v1.1"/>
    <property type="gene ID" value="Kaladp0072s0042.v1.1"/>
</dbReference>
<organism evidence="2 3">
    <name type="scientific">Kalanchoe fedtschenkoi</name>
    <name type="common">Lavender scallops</name>
    <name type="synonym">South American air plant</name>
    <dbReference type="NCBI Taxonomy" id="63787"/>
    <lineage>
        <taxon>Eukaryota</taxon>
        <taxon>Viridiplantae</taxon>
        <taxon>Streptophyta</taxon>
        <taxon>Embryophyta</taxon>
        <taxon>Tracheophyta</taxon>
        <taxon>Spermatophyta</taxon>
        <taxon>Magnoliopsida</taxon>
        <taxon>eudicotyledons</taxon>
        <taxon>Gunneridae</taxon>
        <taxon>Pentapetalae</taxon>
        <taxon>Saxifragales</taxon>
        <taxon>Crassulaceae</taxon>
        <taxon>Kalanchoe</taxon>
    </lineage>
</organism>
<sequence length="352" mass="39919">MAGQGTTPSSSSLKEYLKKYISNDEEDNKKKLKKKKKTKQAVSKVLLVDEDPVWQKPISINEEDDGDDSGEEKPQVDEDVEVRRMRRLEQLRSRRPYHALSEDGSGWVSISDTHVDSDAQNNLSPPRKGRARFDTPSPEPELASSINHRENRDLSPCRRHRLQDHNPLPGQDTEPSVAPILDQDISPPRRHRSQALADNKQKGLERTKKGDISPPRLGRQSSPVSDLSPPRKKRYFSPSPEPEAPTSDISPPRRSRTLVKEDTRWTSSQQHSPSKDLSPPRKNKKLFDRTVSHESSPRFSHQHSTKLGADTSPARNSQNDTLSLKERPKTGLVTGKDIKDEISKVKKNDWLR</sequence>
<feature type="compositionally biased region" description="Basic and acidic residues" evidence="1">
    <location>
        <begin position="199"/>
        <end position="211"/>
    </location>
</feature>
<evidence type="ECO:0000313" key="3">
    <source>
        <dbReference type="Proteomes" id="UP000594263"/>
    </source>
</evidence>
<feature type="compositionally biased region" description="Basic and acidic residues" evidence="1">
    <location>
        <begin position="285"/>
        <end position="296"/>
    </location>
</feature>
<evidence type="ECO:0000256" key="1">
    <source>
        <dbReference type="SAM" id="MobiDB-lite"/>
    </source>
</evidence>
<name>A0A7N0UKZ6_KALFE</name>
<dbReference type="Proteomes" id="UP000594263">
    <property type="component" value="Unplaced"/>
</dbReference>
<feature type="compositionally biased region" description="Basic and acidic residues" evidence="1">
    <location>
        <begin position="71"/>
        <end position="92"/>
    </location>
</feature>
<dbReference type="InterPro" id="IPR051112">
    <property type="entry name" value="CWC26_splicing_factor"/>
</dbReference>
<dbReference type="PANTHER" id="PTHR31809:SF0">
    <property type="entry name" value="BUD13 HOMOLOG"/>
    <property type="match status" value="1"/>
</dbReference>
<protein>
    <recommendedName>
        <fullName evidence="4">BUD13 homolog</fullName>
    </recommendedName>
</protein>
<keyword evidence="3" id="KW-1185">Reference proteome</keyword>
<feature type="compositionally biased region" description="Basic and acidic residues" evidence="1">
    <location>
        <begin position="147"/>
        <end position="156"/>
    </location>
</feature>
<dbReference type="GO" id="GO:0003723">
    <property type="term" value="F:RNA binding"/>
    <property type="evidence" value="ECO:0007669"/>
    <property type="project" value="TreeGrafter"/>
</dbReference>
<dbReference type="OMA" id="INHRENR"/>
<proteinExistence type="predicted"/>
<dbReference type="GO" id="GO:0070274">
    <property type="term" value="C:RES complex"/>
    <property type="evidence" value="ECO:0007669"/>
    <property type="project" value="TreeGrafter"/>
</dbReference>
<dbReference type="GO" id="GO:0000398">
    <property type="term" value="P:mRNA splicing, via spliceosome"/>
    <property type="evidence" value="ECO:0007669"/>
    <property type="project" value="TreeGrafter"/>
</dbReference>
<evidence type="ECO:0008006" key="4">
    <source>
        <dbReference type="Google" id="ProtNLM"/>
    </source>
</evidence>
<feature type="compositionally biased region" description="Basic and acidic residues" evidence="1">
    <location>
        <begin position="336"/>
        <end position="352"/>
    </location>
</feature>
<dbReference type="GO" id="GO:0005684">
    <property type="term" value="C:U2-type spliceosomal complex"/>
    <property type="evidence" value="ECO:0007669"/>
    <property type="project" value="TreeGrafter"/>
</dbReference>
<feature type="compositionally biased region" description="Polar residues" evidence="1">
    <location>
        <begin position="108"/>
        <end position="124"/>
    </location>
</feature>
<reference evidence="2" key="1">
    <citation type="submission" date="2021-01" db="UniProtKB">
        <authorList>
            <consortium name="EnsemblPlants"/>
        </authorList>
    </citation>
    <scope>IDENTIFICATION</scope>
</reference>
<evidence type="ECO:0000313" key="2">
    <source>
        <dbReference type="EnsemblPlants" id="Kaladp0072s0042.1.v1.1"/>
    </source>
</evidence>
<feature type="compositionally biased region" description="Acidic residues" evidence="1">
    <location>
        <begin position="61"/>
        <end position="70"/>
    </location>
</feature>
<feature type="compositionally biased region" description="Polar residues" evidence="1">
    <location>
        <begin position="313"/>
        <end position="322"/>
    </location>
</feature>
<dbReference type="AlphaFoldDB" id="A0A7N0UKZ6"/>
<accession>A0A7N0UKZ6</accession>